<dbReference type="Gene3D" id="1.20.1250.20">
    <property type="entry name" value="MFS general substrate transporter like domains"/>
    <property type="match status" value="1"/>
</dbReference>
<dbReference type="GO" id="GO:0005886">
    <property type="term" value="C:plasma membrane"/>
    <property type="evidence" value="ECO:0007669"/>
    <property type="project" value="TreeGrafter"/>
</dbReference>
<keyword evidence="2" id="KW-0812">Transmembrane</keyword>
<keyword evidence="4" id="KW-0472">Membrane</keyword>
<dbReference type="EMBL" id="DF830072">
    <property type="protein sequence ID" value="GAK64292.1"/>
    <property type="molecule type" value="Genomic_DNA"/>
</dbReference>
<dbReference type="RefSeq" id="XP_014657232.1">
    <property type="nucleotide sequence ID" value="XM_014801746.1"/>
</dbReference>
<comment type="subcellular location">
    <subcellularLocation>
        <location evidence="1">Membrane</location>
        <topology evidence="1">Multi-pass membrane protein</topology>
    </subcellularLocation>
</comment>
<dbReference type="AlphaFoldDB" id="A0A081CC96"/>
<dbReference type="PROSITE" id="PS50850">
    <property type="entry name" value="MFS"/>
    <property type="match status" value="1"/>
</dbReference>
<evidence type="ECO:0000256" key="2">
    <source>
        <dbReference type="ARBA" id="ARBA00022692"/>
    </source>
</evidence>
<dbReference type="PANTHER" id="PTHR23508:SF10">
    <property type="entry name" value="CARBOXYLIC ACID TRANSPORTER PROTEIN HOMOLOG"/>
    <property type="match status" value="1"/>
</dbReference>
<dbReference type="InterPro" id="IPR036259">
    <property type="entry name" value="MFS_trans_sf"/>
</dbReference>
<dbReference type="OrthoDB" id="2153661at2759"/>
<dbReference type="InterPro" id="IPR020846">
    <property type="entry name" value="MFS_dom"/>
</dbReference>
<accession>A0A081CC96</accession>
<name>A0A081CC96_PSEA2</name>
<proteinExistence type="predicted"/>
<keyword evidence="6" id="KW-1185">Reference proteome</keyword>
<dbReference type="GeneID" id="26303320"/>
<evidence type="ECO:0000313" key="6">
    <source>
        <dbReference type="Proteomes" id="UP000053758"/>
    </source>
</evidence>
<dbReference type="SUPFAM" id="SSF103473">
    <property type="entry name" value="MFS general substrate transporter"/>
    <property type="match status" value="1"/>
</dbReference>
<sequence>MEVSTLPVERRASPSPGSDDMVHKDEHDLTPTQSASTPLVKPRANNSVLLILAAGCALLSDGYQNSLMTMANVVFRTRFGSKVYTSAVSTRISNASLVGAIIGQISVGIICDRIGRKAGVTITTILLVTGAIFATAAYPVGGNPQNMFWWLTVARGATGVGIGGKSQSPFHHHSAKTDNVLSGEYPASSTAASEAANERLGKKHRSQVFILVTNLVLAFGNIVSLSVFMIVLSATGYRNTTDAAGFHKLGIIWRVTFGFGALFPLIIFYFRMLVMNASLYRKTAMRKKVPYMLALKRYWPRLLGTAGVWFIYDFVVFPLNVFSGSIIASILKTPTLLKTAQYQMLLSSIAIPGVFVGVALLPHLGSRKTFMLGFGGFLVLGLIIGCAYDRVMSSTVAAVILLGLISSSGNAGPGNLCGLVSSESYPSALRGQAYGVSAAIGKVGAAIGTQVFTPIQEHAGKRWVFIISAILGLIGIALVYFFIPETTRFDLADEDRAWLQYLVDNGWDGDIGDGSEGVVNAKQALERVREAEYKPKNTDDEESVGSQK</sequence>
<dbReference type="GO" id="GO:0046943">
    <property type="term" value="F:carboxylic acid transmembrane transporter activity"/>
    <property type="evidence" value="ECO:0007669"/>
    <property type="project" value="TreeGrafter"/>
</dbReference>
<dbReference type="HOGENOM" id="CLU_001265_46_12_1"/>
<protein>
    <submittedName>
        <fullName evidence="5">MFS Git1p-like glycerophosphoinositol permease</fullName>
    </submittedName>
</protein>
<evidence type="ECO:0000256" key="1">
    <source>
        <dbReference type="ARBA" id="ARBA00004141"/>
    </source>
</evidence>
<evidence type="ECO:0000313" key="5">
    <source>
        <dbReference type="EMBL" id="GAK64292.1"/>
    </source>
</evidence>
<reference evidence="6" key="1">
    <citation type="journal article" date="2014" name="Genome Announc.">
        <title>Draft Genome Sequence of the Yeast Pseudozyma antarctica Type Strain JCM10317, a Producer of the Glycolipid Biosurfactants, Mannosylerythritol Lipids.</title>
        <authorList>
            <person name="Saika A."/>
            <person name="Koike H."/>
            <person name="Hori T."/>
            <person name="Fukuoka T."/>
            <person name="Sato S."/>
            <person name="Habe H."/>
            <person name="Kitamoto D."/>
            <person name="Morita T."/>
        </authorList>
    </citation>
    <scope>NUCLEOTIDE SEQUENCE [LARGE SCALE GENOMIC DNA]</scope>
    <source>
        <strain evidence="6">JCM 10317</strain>
    </source>
</reference>
<gene>
    <name evidence="5" type="ORF">PAN0_005c2504</name>
</gene>
<dbReference type="InterPro" id="IPR005828">
    <property type="entry name" value="MFS_sugar_transport-like"/>
</dbReference>
<keyword evidence="3" id="KW-1133">Transmembrane helix</keyword>
<evidence type="ECO:0000256" key="3">
    <source>
        <dbReference type="ARBA" id="ARBA00022989"/>
    </source>
</evidence>
<organism evidence="5 6">
    <name type="scientific">Pseudozyma antarctica</name>
    <name type="common">Yeast</name>
    <name type="synonym">Candida antarctica</name>
    <dbReference type="NCBI Taxonomy" id="84753"/>
    <lineage>
        <taxon>Eukaryota</taxon>
        <taxon>Fungi</taxon>
        <taxon>Dikarya</taxon>
        <taxon>Basidiomycota</taxon>
        <taxon>Ustilaginomycotina</taxon>
        <taxon>Ustilaginomycetes</taxon>
        <taxon>Ustilaginales</taxon>
        <taxon>Ustilaginaceae</taxon>
        <taxon>Moesziomyces</taxon>
    </lineage>
</organism>
<dbReference type="Proteomes" id="UP000053758">
    <property type="component" value="Unassembled WGS sequence"/>
</dbReference>
<dbReference type="PANTHER" id="PTHR23508">
    <property type="entry name" value="CARBOXYLIC ACID TRANSPORTER PROTEIN HOMOLOG"/>
    <property type="match status" value="1"/>
</dbReference>
<dbReference type="Pfam" id="PF00083">
    <property type="entry name" value="Sugar_tr"/>
    <property type="match status" value="2"/>
</dbReference>
<evidence type="ECO:0000256" key="4">
    <source>
        <dbReference type="ARBA" id="ARBA00023136"/>
    </source>
</evidence>